<keyword evidence="1" id="KW-1133">Transmembrane helix</keyword>
<evidence type="ECO:0000313" key="2">
    <source>
        <dbReference type="EMBL" id="MBX15625.1"/>
    </source>
</evidence>
<feature type="transmembrane region" description="Helical" evidence="1">
    <location>
        <begin position="7"/>
        <end position="26"/>
    </location>
</feature>
<sequence>MGGERKKILMGLVVAMFLGIAVYFRLWTIDHAISSDDSELIR</sequence>
<accession>A0A2P2LCE2</accession>
<keyword evidence="1" id="KW-0812">Transmembrane</keyword>
<dbReference type="EMBL" id="GGEC01035141">
    <property type="protein sequence ID" value="MBX15625.1"/>
    <property type="molecule type" value="Transcribed_RNA"/>
</dbReference>
<organism evidence="2">
    <name type="scientific">Rhizophora mucronata</name>
    <name type="common">Asiatic mangrove</name>
    <dbReference type="NCBI Taxonomy" id="61149"/>
    <lineage>
        <taxon>Eukaryota</taxon>
        <taxon>Viridiplantae</taxon>
        <taxon>Streptophyta</taxon>
        <taxon>Embryophyta</taxon>
        <taxon>Tracheophyta</taxon>
        <taxon>Spermatophyta</taxon>
        <taxon>Magnoliopsida</taxon>
        <taxon>eudicotyledons</taxon>
        <taxon>Gunneridae</taxon>
        <taxon>Pentapetalae</taxon>
        <taxon>rosids</taxon>
        <taxon>fabids</taxon>
        <taxon>Malpighiales</taxon>
        <taxon>Rhizophoraceae</taxon>
        <taxon>Rhizophora</taxon>
    </lineage>
</organism>
<evidence type="ECO:0000256" key="1">
    <source>
        <dbReference type="SAM" id="Phobius"/>
    </source>
</evidence>
<dbReference type="AlphaFoldDB" id="A0A2P2LCE2"/>
<keyword evidence="1" id="KW-0472">Membrane</keyword>
<dbReference type="PANTHER" id="PTHR37215">
    <property type="entry name" value="ACYL-COA-BINDING DOMAIN PROTEIN"/>
    <property type="match status" value="1"/>
</dbReference>
<protein>
    <submittedName>
        <fullName evidence="2">Uncharacterized protein</fullName>
    </submittedName>
</protein>
<name>A0A2P2LCE2_RHIMU</name>
<proteinExistence type="predicted"/>
<dbReference type="PANTHER" id="PTHR37215:SF1">
    <property type="entry name" value="ACYL-COA-BINDING DOMAIN PROTEIN"/>
    <property type="match status" value="1"/>
</dbReference>
<reference evidence="2" key="1">
    <citation type="submission" date="2018-02" db="EMBL/GenBank/DDBJ databases">
        <title>Rhizophora mucronata_Transcriptome.</title>
        <authorList>
            <person name="Meera S.P."/>
            <person name="Sreeshan A."/>
            <person name="Augustine A."/>
        </authorList>
    </citation>
    <scope>NUCLEOTIDE SEQUENCE</scope>
    <source>
        <tissue evidence="2">Leaf</tissue>
    </source>
</reference>